<evidence type="ECO:0000313" key="2">
    <source>
        <dbReference type="Proteomes" id="UP000229401"/>
    </source>
</evidence>
<evidence type="ECO:0000313" key="1">
    <source>
        <dbReference type="EMBL" id="PIY72597.1"/>
    </source>
</evidence>
<organism evidence="1 2">
    <name type="scientific">Candidatus Roizmanbacteria bacterium CG_4_10_14_0_8_um_filter_33_9</name>
    <dbReference type="NCBI Taxonomy" id="1974826"/>
    <lineage>
        <taxon>Bacteria</taxon>
        <taxon>Candidatus Roizmaniibacteriota</taxon>
    </lineage>
</organism>
<sequence length="98" mass="10872">MRNHINNKFGVNINQQINSGLILRGYTPPVIEARSDRLAALATNENVDRNLFQAIRNHKPDGYIVAVGSGMSLSLPLGFNHKNSSKFYFGVKPCKMIA</sequence>
<dbReference type="AlphaFoldDB" id="A0A2M7QJT8"/>
<dbReference type="EMBL" id="PFLI01000006">
    <property type="protein sequence ID" value="PIY72597.1"/>
    <property type="molecule type" value="Genomic_DNA"/>
</dbReference>
<proteinExistence type="predicted"/>
<dbReference type="Proteomes" id="UP000229401">
    <property type="component" value="Unassembled WGS sequence"/>
</dbReference>
<comment type="caution">
    <text evidence="1">The sequence shown here is derived from an EMBL/GenBank/DDBJ whole genome shotgun (WGS) entry which is preliminary data.</text>
</comment>
<protein>
    <submittedName>
        <fullName evidence="1">Uncharacterized protein</fullName>
    </submittedName>
</protein>
<gene>
    <name evidence="1" type="ORF">COY87_00155</name>
</gene>
<reference evidence="2" key="1">
    <citation type="submission" date="2017-09" db="EMBL/GenBank/DDBJ databases">
        <title>Depth-based differentiation of microbial function through sediment-hosted aquifers and enrichment of novel symbionts in the deep terrestrial subsurface.</title>
        <authorList>
            <person name="Probst A.J."/>
            <person name="Ladd B."/>
            <person name="Jarett J.K."/>
            <person name="Geller-Mcgrath D.E."/>
            <person name="Sieber C.M.K."/>
            <person name="Emerson J.B."/>
            <person name="Anantharaman K."/>
            <person name="Thomas B.C."/>
            <person name="Malmstrom R."/>
            <person name="Stieglmeier M."/>
            <person name="Klingl A."/>
            <person name="Woyke T."/>
            <person name="Ryan C.M."/>
            <person name="Banfield J.F."/>
        </authorList>
    </citation>
    <scope>NUCLEOTIDE SEQUENCE [LARGE SCALE GENOMIC DNA]</scope>
</reference>
<name>A0A2M7QJT8_9BACT</name>
<accession>A0A2M7QJT8</accession>